<accession>A0A4S8L6E0</accession>
<gene>
    <name evidence="1" type="ORF">K435DRAFT_688052</name>
</gene>
<feature type="non-terminal residue" evidence="1">
    <location>
        <position position="1"/>
    </location>
</feature>
<name>A0A4S8L6E0_DENBC</name>
<protein>
    <submittedName>
        <fullName evidence="1">Uncharacterized protein</fullName>
    </submittedName>
</protein>
<dbReference type="EMBL" id="ML179615">
    <property type="protein sequence ID" value="THU84204.1"/>
    <property type="molecule type" value="Genomic_DNA"/>
</dbReference>
<dbReference type="AlphaFoldDB" id="A0A4S8L6E0"/>
<evidence type="ECO:0000313" key="1">
    <source>
        <dbReference type="EMBL" id="THU84204.1"/>
    </source>
</evidence>
<proteinExistence type="predicted"/>
<reference evidence="1 2" key="1">
    <citation type="journal article" date="2019" name="Nat. Ecol. Evol.">
        <title>Megaphylogeny resolves global patterns of mushroom evolution.</title>
        <authorList>
            <person name="Varga T."/>
            <person name="Krizsan K."/>
            <person name="Foldi C."/>
            <person name="Dima B."/>
            <person name="Sanchez-Garcia M."/>
            <person name="Sanchez-Ramirez S."/>
            <person name="Szollosi G.J."/>
            <person name="Szarkandi J.G."/>
            <person name="Papp V."/>
            <person name="Albert L."/>
            <person name="Andreopoulos W."/>
            <person name="Angelini C."/>
            <person name="Antonin V."/>
            <person name="Barry K.W."/>
            <person name="Bougher N.L."/>
            <person name="Buchanan P."/>
            <person name="Buyck B."/>
            <person name="Bense V."/>
            <person name="Catcheside P."/>
            <person name="Chovatia M."/>
            <person name="Cooper J."/>
            <person name="Damon W."/>
            <person name="Desjardin D."/>
            <person name="Finy P."/>
            <person name="Geml J."/>
            <person name="Haridas S."/>
            <person name="Hughes K."/>
            <person name="Justo A."/>
            <person name="Karasinski D."/>
            <person name="Kautmanova I."/>
            <person name="Kiss B."/>
            <person name="Kocsube S."/>
            <person name="Kotiranta H."/>
            <person name="LaButti K.M."/>
            <person name="Lechner B.E."/>
            <person name="Liimatainen K."/>
            <person name="Lipzen A."/>
            <person name="Lukacs Z."/>
            <person name="Mihaltcheva S."/>
            <person name="Morgado L.N."/>
            <person name="Niskanen T."/>
            <person name="Noordeloos M.E."/>
            <person name="Ohm R.A."/>
            <person name="Ortiz-Santana B."/>
            <person name="Ovrebo C."/>
            <person name="Racz N."/>
            <person name="Riley R."/>
            <person name="Savchenko A."/>
            <person name="Shiryaev A."/>
            <person name="Soop K."/>
            <person name="Spirin V."/>
            <person name="Szebenyi C."/>
            <person name="Tomsovsky M."/>
            <person name="Tulloss R.E."/>
            <person name="Uehling J."/>
            <person name="Grigoriev I.V."/>
            <person name="Vagvolgyi C."/>
            <person name="Papp T."/>
            <person name="Martin F.M."/>
            <person name="Miettinen O."/>
            <person name="Hibbett D.S."/>
            <person name="Nagy L.G."/>
        </authorList>
    </citation>
    <scope>NUCLEOTIDE SEQUENCE [LARGE SCALE GENOMIC DNA]</scope>
    <source>
        <strain evidence="1 2">CBS 962.96</strain>
    </source>
</reference>
<evidence type="ECO:0000313" key="2">
    <source>
        <dbReference type="Proteomes" id="UP000297245"/>
    </source>
</evidence>
<sequence length="59" mass="6745">IATQYCHRVRGPMVIYEPNGPHANLHDVDGDIYFLQLQAFSFTQDAHQRALSSFLLIDI</sequence>
<organism evidence="1 2">
    <name type="scientific">Dendrothele bispora (strain CBS 962.96)</name>
    <dbReference type="NCBI Taxonomy" id="1314807"/>
    <lineage>
        <taxon>Eukaryota</taxon>
        <taxon>Fungi</taxon>
        <taxon>Dikarya</taxon>
        <taxon>Basidiomycota</taxon>
        <taxon>Agaricomycotina</taxon>
        <taxon>Agaricomycetes</taxon>
        <taxon>Agaricomycetidae</taxon>
        <taxon>Agaricales</taxon>
        <taxon>Agaricales incertae sedis</taxon>
        <taxon>Dendrothele</taxon>
    </lineage>
</organism>
<dbReference type="Proteomes" id="UP000297245">
    <property type="component" value="Unassembled WGS sequence"/>
</dbReference>
<dbReference type="OrthoDB" id="2121828at2759"/>
<keyword evidence="2" id="KW-1185">Reference proteome</keyword>